<organism evidence="12 13">
    <name type="scientific">Gordonia oryzae</name>
    <dbReference type="NCBI Taxonomy" id="2487349"/>
    <lineage>
        <taxon>Bacteria</taxon>
        <taxon>Bacillati</taxon>
        <taxon>Actinomycetota</taxon>
        <taxon>Actinomycetes</taxon>
        <taxon>Mycobacteriales</taxon>
        <taxon>Gordoniaceae</taxon>
        <taxon>Gordonia</taxon>
    </lineage>
</organism>
<dbReference type="InterPro" id="IPR033175">
    <property type="entry name" value="PSD-A"/>
</dbReference>
<evidence type="ECO:0000256" key="2">
    <source>
        <dbReference type="ARBA" id="ARBA00022516"/>
    </source>
</evidence>
<comment type="function">
    <text evidence="11">Catalyzes the formation of phosphatidylethanolamine (PtdEtn) from phosphatidylserine (PtdSer).</text>
</comment>
<keyword evidence="10 11" id="KW-0670">Pyruvate</keyword>
<keyword evidence="1 11" id="KW-1003">Cell membrane</keyword>
<comment type="pathway">
    <text evidence="11">Phospholipid metabolism; phosphatidylethanolamine biosynthesis; phosphatidylethanolamine from CDP-diacylglycerol: step 2/2.</text>
</comment>
<protein>
    <recommendedName>
        <fullName evidence="11">Phosphatidylserine decarboxylase proenzyme</fullName>
        <ecNumber evidence="11">4.1.1.65</ecNumber>
    </recommendedName>
    <component>
        <recommendedName>
            <fullName evidence="11">Phosphatidylserine decarboxylase alpha chain</fullName>
        </recommendedName>
    </component>
    <component>
        <recommendedName>
            <fullName evidence="11">Phosphatidylserine decarboxylase beta chain</fullName>
        </recommendedName>
    </component>
</protein>
<dbReference type="EMBL" id="RKMH01000015">
    <property type="protein sequence ID" value="RPA57699.1"/>
    <property type="molecule type" value="Genomic_DNA"/>
</dbReference>
<keyword evidence="3 11" id="KW-0210">Decarboxylase</keyword>
<dbReference type="InterPro" id="IPR003817">
    <property type="entry name" value="PS_Dcarbxylase"/>
</dbReference>
<name>A0A3N4G455_9ACTN</name>
<feature type="active site" description="Schiff-base intermediate with substrate; via pyruvic acid" evidence="11">
    <location>
        <position position="205"/>
    </location>
</feature>
<dbReference type="EC" id="4.1.1.65" evidence="11"/>
<gene>
    <name evidence="11" type="primary">psd</name>
    <name evidence="12" type="ORF">EF294_17815</name>
</gene>
<dbReference type="GO" id="GO:0006646">
    <property type="term" value="P:phosphatidylethanolamine biosynthetic process"/>
    <property type="evidence" value="ECO:0007669"/>
    <property type="project" value="UniProtKB-UniRule"/>
</dbReference>
<evidence type="ECO:0000256" key="10">
    <source>
        <dbReference type="ARBA" id="ARBA00023317"/>
    </source>
</evidence>
<evidence type="ECO:0000256" key="7">
    <source>
        <dbReference type="ARBA" id="ARBA00023209"/>
    </source>
</evidence>
<dbReference type="GO" id="GO:0005886">
    <property type="term" value="C:plasma membrane"/>
    <property type="evidence" value="ECO:0007669"/>
    <property type="project" value="UniProtKB-SubCell"/>
</dbReference>
<feature type="modified residue" description="Pyruvic acid (Ser); by autocatalysis" evidence="11">
    <location>
        <position position="205"/>
    </location>
</feature>
<dbReference type="Proteomes" id="UP000267536">
    <property type="component" value="Unassembled WGS sequence"/>
</dbReference>
<keyword evidence="7 11" id="KW-0594">Phospholipid biosynthesis</keyword>
<evidence type="ECO:0000256" key="5">
    <source>
        <dbReference type="ARBA" id="ARBA00023136"/>
    </source>
</evidence>
<reference evidence="12 13" key="1">
    <citation type="submission" date="2018-11" db="EMBL/GenBank/DDBJ databases">
        <title>Draft genome sequence of Gordonia sp. RS15-1S isolated from rice stems.</title>
        <authorList>
            <person name="Muangham S."/>
        </authorList>
    </citation>
    <scope>NUCLEOTIDE SEQUENCE [LARGE SCALE GENOMIC DNA]</scope>
    <source>
        <strain evidence="12 13">RS15-1S</strain>
    </source>
</reference>
<evidence type="ECO:0000313" key="12">
    <source>
        <dbReference type="EMBL" id="RPA57699.1"/>
    </source>
</evidence>
<dbReference type="NCBIfam" id="NF003679">
    <property type="entry name" value="PRK05305.1-3"/>
    <property type="match status" value="1"/>
</dbReference>
<keyword evidence="13" id="KW-1185">Reference proteome</keyword>
<evidence type="ECO:0000256" key="8">
    <source>
        <dbReference type="ARBA" id="ARBA00023239"/>
    </source>
</evidence>
<evidence type="ECO:0000256" key="6">
    <source>
        <dbReference type="ARBA" id="ARBA00023145"/>
    </source>
</evidence>
<keyword evidence="9 11" id="KW-1208">Phospholipid metabolism</keyword>
<dbReference type="GO" id="GO:0004609">
    <property type="term" value="F:phosphatidylserine decarboxylase activity"/>
    <property type="evidence" value="ECO:0007669"/>
    <property type="project" value="UniProtKB-UniRule"/>
</dbReference>
<feature type="site" description="Cleavage (non-hydrolytic); by autocatalysis" evidence="11">
    <location>
        <begin position="204"/>
        <end position="205"/>
    </location>
</feature>
<dbReference type="PANTHER" id="PTHR35809:SF1">
    <property type="entry name" value="ARCHAETIDYLSERINE DECARBOXYLASE PROENZYME-RELATED"/>
    <property type="match status" value="1"/>
</dbReference>
<proteinExistence type="inferred from homology"/>
<evidence type="ECO:0000256" key="3">
    <source>
        <dbReference type="ARBA" id="ARBA00022793"/>
    </source>
</evidence>
<feature type="chain" id="PRO_5023259542" description="Phosphatidylserine decarboxylase beta chain" evidence="11">
    <location>
        <begin position="1"/>
        <end position="204"/>
    </location>
</feature>
<keyword evidence="8 11" id="KW-0456">Lyase</keyword>
<keyword evidence="4 11" id="KW-0443">Lipid metabolism</keyword>
<dbReference type="PANTHER" id="PTHR35809">
    <property type="entry name" value="ARCHAETIDYLSERINE DECARBOXYLASE PROENZYME-RELATED"/>
    <property type="match status" value="1"/>
</dbReference>
<evidence type="ECO:0000256" key="1">
    <source>
        <dbReference type="ARBA" id="ARBA00022475"/>
    </source>
</evidence>
<dbReference type="Pfam" id="PF02666">
    <property type="entry name" value="PS_Dcarbxylase"/>
    <property type="match status" value="1"/>
</dbReference>
<keyword evidence="5 11" id="KW-0472">Membrane</keyword>
<comment type="PTM">
    <text evidence="11">Is synthesized initially as an inactive proenzyme. Formation of the active enzyme involves a self-maturation process in which the active site pyruvoyl group is generated from an internal serine residue via an autocatalytic post-translational modification. Two non-identical subunits are generated from the proenzyme in this reaction, and the pyruvate is formed at the N-terminus of the alpha chain, which is derived from the carboxyl end of the proenzyme. The post-translation cleavage follows an unusual pathway, termed non-hydrolytic serinolysis, in which the side chain hydroxyl group of the serine supplies its oxygen atom to form the C-terminus of the beta chain, while the remainder of the serine residue undergoes an oxidative deamination to produce ammonia and the pyruvoyl prosthetic group on the alpha chain.</text>
</comment>
<comment type="subcellular location">
    <subcellularLocation>
        <location evidence="11">Cell membrane</location>
        <topology evidence="11">Peripheral membrane protein</topology>
    </subcellularLocation>
</comment>
<dbReference type="OrthoDB" id="9790893at2"/>
<comment type="caution">
    <text evidence="12">The sequence shown here is derived from an EMBL/GenBank/DDBJ whole genome shotgun (WGS) entry which is preliminary data.</text>
</comment>
<feature type="chain" id="PRO_5023259543" description="Phosphatidylserine decarboxylase alpha chain" evidence="11">
    <location>
        <begin position="205"/>
        <end position="245"/>
    </location>
</feature>
<keyword evidence="2 11" id="KW-0444">Lipid biosynthesis</keyword>
<keyword evidence="6 11" id="KW-0865">Zymogen</keyword>
<dbReference type="AlphaFoldDB" id="A0A3N4G455"/>
<evidence type="ECO:0000256" key="11">
    <source>
        <dbReference type="HAMAP-Rule" id="MF_00664"/>
    </source>
</evidence>
<evidence type="ECO:0000313" key="13">
    <source>
        <dbReference type="Proteomes" id="UP000267536"/>
    </source>
</evidence>
<dbReference type="RefSeq" id="WP_123932329.1">
    <property type="nucleotide sequence ID" value="NZ_JBPSDP010000016.1"/>
</dbReference>
<comment type="catalytic activity">
    <reaction evidence="11">
        <text>a 1,2-diacyl-sn-glycero-3-phospho-L-serine + H(+) = a 1,2-diacyl-sn-glycero-3-phosphoethanolamine + CO2</text>
        <dbReference type="Rhea" id="RHEA:20828"/>
        <dbReference type="ChEBI" id="CHEBI:15378"/>
        <dbReference type="ChEBI" id="CHEBI:16526"/>
        <dbReference type="ChEBI" id="CHEBI:57262"/>
        <dbReference type="ChEBI" id="CHEBI:64612"/>
        <dbReference type="EC" id="4.1.1.65"/>
    </reaction>
</comment>
<evidence type="ECO:0000256" key="9">
    <source>
        <dbReference type="ARBA" id="ARBA00023264"/>
    </source>
</evidence>
<sequence>MARRPREDAPDGLSPAHLVTLARETVPPVHPAGLPFVAAASAVAVLGRRHRWIRTPAVLTAGACAAFFRHPARVAPTDPFAVAAPADGTVSLLDEAVPPAESGLGDTPRPRVSVFLSLFDVHVQRVPIAGTVTSVTHTPGRFVSADLPDASEVNERTTMTIRTATGTDVAVVQIAGLLARRIVCNPTVGDALSVGDTYGLIRFGSRVDVYLPPGTTPQVRLGQRTIGAETTIAVLGPGADPAAGR</sequence>
<evidence type="ECO:0000256" key="4">
    <source>
        <dbReference type="ARBA" id="ARBA00023098"/>
    </source>
</evidence>
<dbReference type="HAMAP" id="MF_00664">
    <property type="entry name" value="PS_decarb_PSD_A"/>
    <property type="match status" value="1"/>
</dbReference>
<dbReference type="UniPathway" id="UPA00558">
    <property type="reaction ID" value="UER00616"/>
</dbReference>
<comment type="subunit">
    <text evidence="11">Heterodimer of a large membrane-associated beta subunit and a small pyruvoyl-containing alpha subunit.</text>
</comment>
<accession>A0A3N4G455</accession>
<comment type="cofactor">
    <cofactor evidence="11">
        <name>pyruvate</name>
        <dbReference type="ChEBI" id="CHEBI:15361"/>
    </cofactor>
    <text evidence="11">Binds 1 pyruvoyl group covalently per subunit.</text>
</comment>
<comment type="similarity">
    <text evidence="11">Belongs to the phosphatidylserine decarboxylase family. PSD-A subfamily.</text>
</comment>